<evidence type="ECO:0000313" key="11">
    <source>
        <dbReference type="Proteomes" id="UP000550707"/>
    </source>
</evidence>
<dbReference type="GO" id="GO:0042274">
    <property type="term" value="P:ribosomal small subunit biogenesis"/>
    <property type="evidence" value="ECO:0007669"/>
    <property type="project" value="TreeGrafter"/>
</dbReference>
<evidence type="ECO:0000259" key="9">
    <source>
        <dbReference type="SMART" id="SM01390"/>
    </source>
</evidence>
<evidence type="ECO:0000256" key="5">
    <source>
        <dbReference type="ARBA" id="ARBA00023274"/>
    </source>
</evidence>
<name>A0A7J8FU62_MOLMO</name>
<dbReference type="GO" id="GO:0022627">
    <property type="term" value="C:cytosolic small ribosomal subunit"/>
    <property type="evidence" value="ECO:0007669"/>
    <property type="project" value="TreeGrafter"/>
</dbReference>
<comment type="function">
    <text evidence="8">Component of the small ribosomal subunit. The ribosome is a large ribonucleoprotein complex responsible for the synthesis of proteins in the cell. Part of the small subunit (SSU) processome, first precursor of the small eukaryotic ribosomal subunit. During the assembly of the SSU processome in the nucleolus, many ribosome biogenesis factors, an RNA chaperone and ribosomal proteins associate with the nascent pre-rRNA and work in concert to generate RNA folding, modifications, rearrangements and cleavage as well as targeted degradation of pre-ribosomal RNA by the RNA exosome.</text>
</comment>
<dbReference type="InterPro" id="IPR022801">
    <property type="entry name" value="Ribosomal_uS4"/>
</dbReference>
<evidence type="ECO:0000256" key="3">
    <source>
        <dbReference type="ARBA" id="ARBA00022884"/>
    </source>
</evidence>
<dbReference type="EMBL" id="JACASF010000011">
    <property type="protein sequence ID" value="KAF6451035.1"/>
    <property type="molecule type" value="Genomic_DNA"/>
</dbReference>
<evidence type="ECO:0000256" key="8">
    <source>
        <dbReference type="ARBA" id="ARBA00045441"/>
    </source>
</evidence>
<evidence type="ECO:0000256" key="6">
    <source>
        <dbReference type="ARBA" id="ARBA00035254"/>
    </source>
</evidence>
<organism evidence="10 11">
    <name type="scientific">Molossus molossus</name>
    <name type="common">Pallas' mastiff bat</name>
    <name type="synonym">Vespertilio molossus</name>
    <dbReference type="NCBI Taxonomy" id="27622"/>
    <lineage>
        <taxon>Eukaryota</taxon>
        <taxon>Metazoa</taxon>
        <taxon>Chordata</taxon>
        <taxon>Craniata</taxon>
        <taxon>Vertebrata</taxon>
        <taxon>Euteleostomi</taxon>
        <taxon>Mammalia</taxon>
        <taxon>Eutheria</taxon>
        <taxon>Laurasiatheria</taxon>
        <taxon>Chiroptera</taxon>
        <taxon>Yangochiroptera</taxon>
        <taxon>Molossidae</taxon>
        <taxon>Molossus</taxon>
    </lineage>
</organism>
<keyword evidence="3" id="KW-0694">RNA-binding</keyword>
<keyword evidence="2" id="KW-0699">rRNA-binding</keyword>
<dbReference type="Pfam" id="PF00163">
    <property type="entry name" value="Ribosomal_S4"/>
    <property type="match status" value="1"/>
</dbReference>
<evidence type="ECO:0000256" key="7">
    <source>
        <dbReference type="ARBA" id="ARBA00035410"/>
    </source>
</evidence>
<dbReference type="PANTHER" id="PTHR11831">
    <property type="entry name" value="30S 40S RIBOSOMAL PROTEIN"/>
    <property type="match status" value="1"/>
</dbReference>
<keyword evidence="4" id="KW-0689">Ribosomal protein</keyword>
<gene>
    <name evidence="10" type="ORF">HJG59_015903</name>
</gene>
<dbReference type="GO" id="GO:0019843">
    <property type="term" value="F:rRNA binding"/>
    <property type="evidence" value="ECO:0007669"/>
    <property type="project" value="UniProtKB-KW"/>
</dbReference>
<protein>
    <recommendedName>
        <fullName evidence="6">Small ribosomal subunit protein uS4</fullName>
    </recommendedName>
    <alternativeName>
        <fullName evidence="7">40S ribosomal protein S9</fullName>
    </alternativeName>
</protein>
<dbReference type="SMART" id="SM01390">
    <property type="entry name" value="Ribosomal_S4"/>
    <property type="match status" value="1"/>
</dbReference>
<reference evidence="10 11" key="1">
    <citation type="journal article" date="2020" name="Nature">
        <title>Six reference-quality genomes reveal evolution of bat adaptations.</title>
        <authorList>
            <person name="Jebb D."/>
            <person name="Huang Z."/>
            <person name="Pippel M."/>
            <person name="Hughes G.M."/>
            <person name="Lavrichenko K."/>
            <person name="Devanna P."/>
            <person name="Winkler S."/>
            <person name="Jermiin L.S."/>
            <person name="Skirmuntt E.C."/>
            <person name="Katzourakis A."/>
            <person name="Burkitt-Gray L."/>
            <person name="Ray D.A."/>
            <person name="Sullivan K.A.M."/>
            <person name="Roscito J.G."/>
            <person name="Kirilenko B.M."/>
            <person name="Davalos L.M."/>
            <person name="Corthals A.P."/>
            <person name="Power M.L."/>
            <person name="Jones G."/>
            <person name="Ransome R.D."/>
            <person name="Dechmann D.K.N."/>
            <person name="Locatelli A.G."/>
            <person name="Puechmaille S.J."/>
            <person name="Fedrigo O."/>
            <person name="Jarvis E.D."/>
            <person name="Hiller M."/>
            <person name="Vernes S.C."/>
            <person name="Myers E.W."/>
            <person name="Teeling E.C."/>
        </authorList>
    </citation>
    <scope>NUCLEOTIDE SEQUENCE [LARGE SCALE GENOMIC DNA]</scope>
    <source>
        <strain evidence="10">MMolMol1</strain>
        <tissue evidence="10">Muscle</tissue>
    </source>
</reference>
<evidence type="ECO:0000256" key="4">
    <source>
        <dbReference type="ARBA" id="ARBA00022980"/>
    </source>
</evidence>
<comment type="similarity">
    <text evidence="1">Belongs to the universal ribosomal protein uS4 family.</text>
</comment>
<accession>A0A7J8FU62</accession>
<dbReference type="InParanoid" id="A0A7J8FU62"/>
<evidence type="ECO:0000256" key="2">
    <source>
        <dbReference type="ARBA" id="ARBA00022730"/>
    </source>
</evidence>
<dbReference type="InterPro" id="IPR001912">
    <property type="entry name" value="Ribosomal_uS4_N"/>
</dbReference>
<comment type="caution">
    <text evidence="10">The sequence shown here is derived from an EMBL/GenBank/DDBJ whole genome shotgun (WGS) entry which is preliminary data.</text>
</comment>
<dbReference type="SUPFAM" id="SSF55174">
    <property type="entry name" value="Alpha-L RNA-binding motif"/>
    <property type="match status" value="1"/>
</dbReference>
<evidence type="ECO:0000313" key="10">
    <source>
        <dbReference type="EMBL" id="KAF6451035.1"/>
    </source>
</evidence>
<evidence type="ECO:0000256" key="1">
    <source>
        <dbReference type="ARBA" id="ARBA00007465"/>
    </source>
</evidence>
<keyword evidence="5" id="KW-0687">Ribonucleoprotein</keyword>
<dbReference type="AlphaFoldDB" id="A0A7J8FU62"/>
<proteinExistence type="inferred from homology"/>
<dbReference type="GO" id="GO:0003735">
    <property type="term" value="F:structural constituent of ribosome"/>
    <property type="evidence" value="ECO:0007669"/>
    <property type="project" value="InterPro"/>
</dbReference>
<dbReference type="PANTHER" id="PTHR11831:SF5">
    <property type="entry name" value="40S RIBOSOMAL PROTEIN S9"/>
    <property type="match status" value="1"/>
</dbReference>
<keyword evidence="11" id="KW-1185">Reference proteome</keyword>
<feature type="domain" description="Small ribosomal subunit protein uS4 N-terminal" evidence="9">
    <location>
        <begin position="9"/>
        <end position="95"/>
    </location>
</feature>
<dbReference type="GO" id="GO:0006412">
    <property type="term" value="P:translation"/>
    <property type="evidence" value="ECO:0007669"/>
    <property type="project" value="InterPro"/>
</dbReference>
<dbReference type="NCBIfam" id="TIGR01018">
    <property type="entry name" value="uS4_arch"/>
    <property type="match status" value="1"/>
</dbReference>
<dbReference type="InterPro" id="IPR005710">
    <property type="entry name" value="Ribosomal_uS4_euk/arc"/>
</dbReference>
<dbReference type="Proteomes" id="UP000550707">
    <property type="component" value="Unassembled WGS sequence"/>
</dbReference>
<sequence>MCDPTETLREIPPRPRAELIGEYGLWNKREVWKVKLTLATIRRAARQLLTLDEQDQRRLFEGNALLRCLVCIGVLGQGRMELNYILGLKIEDFLERRL</sequence>